<dbReference type="InterPro" id="IPR050983">
    <property type="entry name" value="GST_Omega/HSP26"/>
</dbReference>
<dbReference type="CDD" id="cd03205">
    <property type="entry name" value="GST_C_6"/>
    <property type="match status" value="1"/>
</dbReference>
<evidence type="ECO:0000259" key="1">
    <source>
        <dbReference type="PROSITE" id="PS50404"/>
    </source>
</evidence>
<sequence length="214" mass="24015">MTKSQVTSNTELWRLIGSRRSPYVRKVLILAEELGLAGRIELEPIVVSFRKTEPQPLNPHPLNQIPTLIAEGRPIYDSLVICDWLCSVAGESGASYMDSDRGRHDMLIRHALAQAMMDTEMKLYSERSRSGDGLNEYAQAYTIRLGRGCDALEEQAGDWQDRPFDIAQIATAAMLSYADLRLGHLGWRDGRPGLAAWFETVSARPSMRATEYQT</sequence>
<reference evidence="3" key="1">
    <citation type="journal article" date="2019" name="Int. J. Syst. Evol. Microbiol.">
        <title>The Global Catalogue of Microorganisms (GCM) 10K type strain sequencing project: providing services to taxonomists for standard genome sequencing and annotation.</title>
        <authorList>
            <consortium name="The Broad Institute Genomics Platform"/>
            <consortium name="The Broad Institute Genome Sequencing Center for Infectious Disease"/>
            <person name="Wu L."/>
            <person name="Ma J."/>
        </authorList>
    </citation>
    <scope>NUCLEOTIDE SEQUENCE [LARGE SCALE GENOMIC DNA]</scope>
    <source>
        <strain evidence="3">CGMCC 1.12664</strain>
    </source>
</reference>
<proteinExistence type="predicted"/>
<keyword evidence="3" id="KW-1185">Reference proteome</keyword>
<dbReference type="Pfam" id="PF13410">
    <property type="entry name" value="GST_C_2"/>
    <property type="match status" value="1"/>
</dbReference>
<dbReference type="AlphaFoldDB" id="A0A917AFV6"/>
<dbReference type="PANTHER" id="PTHR43968:SF6">
    <property type="entry name" value="GLUTATHIONE S-TRANSFERASE OMEGA"/>
    <property type="match status" value="1"/>
</dbReference>
<dbReference type="Proteomes" id="UP000612855">
    <property type="component" value="Unassembled WGS sequence"/>
</dbReference>
<dbReference type="Gene3D" id="1.20.1050.10">
    <property type="match status" value="1"/>
</dbReference>
<protein>
    <submittedName>
        <fullName evidence="2">Glutathione S-transferase</fullName>
    </submittedName>
</protein>
<name>A0A917AFV6_9RHOB</name>
<evidence type="ECO:0000313" key="2">
    <source>
        <dbReference type="EMBL" id="GGE50114.1"/>
    </source>
</evidence>
<comment type="caution">
    <text evidence="2">The sequence shown here is derived from an EMBL/GenBank/DDBJ whole genome shotgun (WGS) entry which is preliminary data.</text>
</comment>
<dbReference type="RefSeq" id="WP_269902659.1">
    <property type="nucleotide sequence ID" value="NZ_BMFJ01000004.1"/>
</dbReference>
<dbReference type="EMBL" id="BMFJ01000004">
    <property type="protein sequence ID" value="GGE50114.1"/>
    <property type="molecule type" value="Genomic_DNA"/>
</dbReference>
<dbReference type="PROSITE" id="PS50404">
    <property type="entry name" value="GST_NTER"/>
    <property type="match status" value="1"/>
</dbReference>
<dbReference type="Gene3D" id="3.40.30.10">
    <property type="entry name" value="Glutaredoxin"/>
    <property type="match status" value="1"/>
</dbReference>
<dbReference type="SUPFAM" id="SSF47616">
    <property type="entry name" value="GST C-terminal domain-like"/>
    <property type="match status" value="1"/>
</dbReference>
<dbReference type="InterPro" id="IPR036282">
    <property type="entry name" value="Glutathione-S-Trfase_C_sf"/>
</dbReference>
<dbReference type="InterPro" id="IPR004045">
    <property type="entry name" value="Glutathione_S-Trfase_N"/>
</dbReference>
<feature type="domain" description="GST N-terminal" evidence="1">
    <location>
        <begin position="11"/>
        <end position="93"/>
    </location>
</feature>
<evidence type="ECO:0000313" key="3">
    <source>
        <dbReference type="Proteomes" id="UP000612855"/>
    </source>
</evidence>
<dbReference type="Pfam" id="PF13409">
    <property type="entry name" value="GST_N_2"/>
    <property type="match status" value="1"/>
</dbReference>
<dbReference type="SUPFAM" id="SSF52833">
    <property type="entry name" value="Thioredoxin-like"/>
    <property type="match status" value="1"/>
</dbReference>
<dbReference type="InterPro" id="IPR036249">
    <property type="entry name" value="Thioredoxin-like_sf"/>
</dbReference>
<organism evidence="2 3">
    <name type="scientific">Primorskyibacter flagellatus</name>
    <dbReference type="NCBI Taxonomy" id="1387277"/>
    <lineage>
        <taxon>Bacteria</taxon>
        <taxon>Pseudomonadati</taxon>
        <taxon>Pseudomonadota</taxon>
        <taxon>Alphaproteobacteria</taxon>
        <taxon>Rhodobacterales</taxon>
        <taxon>Roseobacteraceae</taxon>
        <taxon>Primorskyibacter</taxon>
    </lineage>
</organism>
<dbReference type="GO" id="GO:0005737">
    <property type="term" value="C:cytoplasm"/>
    <property type="evidence" value="ECO:0007669"/>
    <property type="project" value="TreeGrafter"/>
</dbReference>
<dbReference type="PANTHER" id="PTHR43968">
    <property type="match status" value="1"/>
</dbReference>
<gene>
    <name evidence="2" type="primary">gst</name>
    <name evidence="2" type="ORF">GCM10011360_41410</name>
</gene>
<accession>A0A917AFV6</accession>